<name>A0A1S6IYQ3_9FIRM</name>
<dbReference type="STRING" id="1833852.B0537_12880"/>
<dbReference type="Proteomes" id="UP000189464">
    <property type="component" value="Chromosome"/>
</dbReference>
<dbReference type="Gene3D" id="1.10.8.10">
    <property type="entry name" value="DNA helicase RuvA subunit, C-terminal domain"/>
    <property type="match status" value="1"/>
</dbReference>
<dbReference type="InterPro" id="IPR025642">
    <property type="entry name" value="DUF4342"/>
</dbReference>
<dbReference type="CDD" id="cd14360">
    <property type="entry name" value="UBA_NAC_like_bac"/>
    <property type="match status" value="1"/>
</dbReference>
<feature type="domain" description="DUF4342" evidence="1">
    <location>
        <begin position="51"/>
        <end position="130"/>
    </location>
</feature>
<dbReference type="KEGG" id="dfg:B0537_12880"/>
<accession>A0A1S6IYQ3</accession>
<dbReference type="Pfam" id="PF14242">
    <property type="entry name" value="DUF4342"/>
    <property type="match status" value="1"/>
</dbReference>
<protein>
    <recommendedName>
        <fullName evidence="1">DUF4342 domain-containing protein</fullName>
    </recommendedName>
</protein>
<dbReference type="OrthoDB" id="129626at2"/>
<dbReference type="InterPro" id="IPR009060">
    <property type="entry name" value="UBA-like_sf"/>
</dbReference>
<keyword evidence="3" id="KW-1185">Reference proteome</keyword>
<reference evidence="2 3" key="1">
    <citation type="journal article" date="2016" name="Int. J. Syst. Evol. Microbiol.">
        <title>Desulfotomaculum ferrireducens sp. nov., a moderately thermophilic sulfate-reducing and dissimilatory Fe(III)-reducing bacterium isolated from compost.</title>
        <authorList>
            <person name="Yang G."/>
            <person name="Guo J."/>
            <person name="Zhuang L."/>
            <person name="Yuan Y."/>
            <person name="Zhou S."/>
        </authorList>
    </citation>
    <scope>NUCLEOTIDE SEQUENCE [LARGE SCALE GENOMIC DNA]</scope>
    <source>
        <strain evidence="2 3">GSS09</strain>
    </source>
</reference>
<dbReference type="EMBL" id="CP019698">
    <property type="protein sequence ID" value="AQS59892.1"/>
    <property type="molecule type" value="Genomic_DNA"/>
</dbReference>
<sequence length="150" mass="16373">MTSELEKIDLLRARLGVSYKEAKEAIDAADGDVVQALISLEEKSRHWNEKLHGKIHGKGNEVVGQLKALLDKGQKTKIKIKKEDDTVAEIPATVGALGVLGAMASTPILIVGALGTIAGLANNYRLEFDKQKDDWEPEIVVPQEEDIPKH</sequence>
<dbReference type="RefSeq" id="WP_077714935.1">
    <property type="nucleotide sequence ID" value="NZ_CP019698.1"/>
</dbReference>
<dbReference type="SUPFAM" id="SSF46934">
    <property type="entry name" value="UBA-like"/>
    <property type="match status" value="1"/>
</dbReference>
<evidence type="ECO:0000313" key="2">
    <source>
        <dbReference type="EMBL" id="AQS59892.1"/>
    </source>
</evidence>
<dbReference type="AlphaFoldDB" id="A0A1S6IYQ3"/>
<evidence type="ECO:0000313" key="3">
    <source>
        <dbReference type="Proteomes" id="UP000189464"/>
    </source>
</evidence>
<gene>
    <name evidence="2" type="ORF">B0537_12880</name>
</gene>
<evidence type="ECO:0000259" key="1">
    <source>
        <dbReference type="Pfam" id="PF14242"/>
    </source>
</evidence>
<proteinExistence type="predicted"/>
<organism evidence="2 3">
    <name type="scientific">Desulforamulus ferrireducens</name>
    <dbReference type="NCBI Taxonomy" id="1833852"/>
    <lineage>
        <taxon>Bacteria</taxon>
        <taxon>Bacillati</taxon>
        <taxon>Bacillota</taxon>
        <taxon>Clostridia</taxon>
        <taxon>Eubacteriales</taxon>
        <taxon>Peptococcaceae</taxon>
        <taxon>Desulforamulus</taxon>
    </lineage>
</organism>